<name>A0A846WY61_9ACTN</name>
<dbReference type="Proteomes" id="UP000582646">
    <property type="component" value="Unassembled WGS sequence"/>
</dbReference>
<reference evidence="3 4" key="1">
    <citation type="submission" date="2020-04" db="EMBL/GenBank/DDBJ databases">
        <title>MicrobeNet Type strains.</title>
        <authorList>
            <person name="Nicholson A.C."/>
        </authorList>
    </citation>
    <scope>NUCLEOTIDE SEQUENCE [LARGE SCALE GENOMIC DNA]</scope>
    <source>
        <strain evidence="3 4">DSM 44113</strain>
    </source>
</reference>
<dbReference type="Pfam" id="PF12079">
    <property type="entry name" value="DUF3558"/>
    <property type="match status" value="1"/>
</dbReference>
<dbReference type="PROSITE" id="PS51257">
    <property type="entry name" value="PROKAR_LIPOPROTEIN"/>
    <property type="match status" value="1"/>
</dbReference>
<protein>
    <submittedName>
        <fullName evidence="3">DUF3558 domain-containing protein</fullName>
    </submittedName>
</protein>
<feature type="chain" id="PRO_5033037909" evidence="2">
    <location>
        <begin position="23"/>
        <end position="195"/>
    </location>
</feature>
<evidence type="ECO:0000313" key="4">
    <source>
        <dbReference type="Proteomes" id="UP000582646"/>
    </source>
</evidence>
<dbReference type="AlphaFoldDB" id="A0A846WY61"/>
<accession>A0A846WY61</accession>
<keyword evidence="4" id="KW-1185">Reference proteome</keyword>
<dbReference type="EMBL" id="JAAXOQ010000007">
    <property type="protein sequence ID" value="NKY18128.1"/>
    <property type="molecule type" value="Genomic_DNA"/>
</dbReference>
<dbReference type="InterPro" id="IPR024520">
    <property type="entry name" value="DUF3558"/>
</dbReference>
<evidence type="ECO:0000313" key="3">
    <source>
        <dbReference type="EMBL" id="NKY18128.1"/>
    </source>
</evidence>
<comment type="caution">
    <text evidence="3">The sequence shown here is derived from an EMBL/GenBank/DDBJ whole genome shotgun (WGS) entry which is preliminary data.</text>
</comment>
<keyword evidence="2" id="KW-0732">Signal</keyword>
<feature type="signal peptide" evidence="2">
    <location>
        <begin position="1"/>
        <end position="22"/>
    </location>
</feature>
<dbReference type="RefSeq" id="WP_168545196.1">
    <property type="nucleotide sequence ID" value="NZ_JAAXOQ010000007.1"/>
</dbReference>
<gene>
    <name evidence="3" type="ORF">HF999_07080</name>
</gene>
<evidence type="ECO:0000256" key="1">
    <source>
        <dbReference type="SAM" id="MobiDB-lite"/>
    </source>
</evidence>
<sequence>MRSGAVALMLVTAFVGCGCTVAVPGEPVAARNPRTSPVPLPFTPTIKDRTNDRTNGTSFEPCSAYSDAELRALEINPATLADAAKVDSANYRGCHWRANDYTSARGGGQYSQIVGHKMTLDEYKRYMSTLRWRADRVAHGRRIAVAAEFDNCVAAFSSEQAIVVTIAAWTKPSPDLTVECERAVAFASLAISKAP</sequence>
<proteinExistence type="predicted"/>
<evidence type="ECO:0000256" key="2">
    <source>
        <dbReference type="SAM" id="SignalP"/>
    </source>
</evidence>
<feature type="region of interest" description="Disordered" evidence="1">
    <location>
        <begin position="32"/>
        <end position="58"/>
    </location>
</feature>
<organism evidence="3 4">
    <name type="scientific">Tsukamurella spumae</name>
    <dbReference type="NCBI Taxonomy" id="44753"/>
    <lineage>
        <taxon>Bacteria</taxon>
        <taxon>Bacillati</taxon>
        <taxon>Actinomycetota</taxon>
        <taxon>Actinomycetes</taxon>
        <taxon>Mycobacteriales</taxon>
        <taxon>Tsukamurellaceae</taxon>
        <taxon>Tsukamurella</taxon>
    </lineage>
</organism>